<dbReference type="Gene3D" id="3.30.160.60">
    <property type="entry name" value="Classic Zinc Finger"/>
    <property type="match status" value="2"/>
</dbReference>
<dbReference type="PROSITE" id="PS00028">
    <property type="entry name" value="ZINC_FINGER_C2H2_1"/>
    <property type="match status" value="2"/>
</dbReference>
<gene>
    <name evidence="10" type="ORF">GOMPHAMPRED_001573</name>
</gene>
<dbReference type="PANTHER" id="PTHR40626">
    <property type="entry name" value="MIP31509P"/>
    <property type="match status" value="1"/>
</dbReference>
<comment type="subcellular location">
    <subcellularLocation>
        <location evidence="1">Nucleus</location>
    </subcellularLocation>
</comment>
<feature type="domain" description="C2H2-type" evidence="9">
    <location>
        <begin position="63"/>
        <end position="86"/>
    </location>
</feature>
<dbReference type="Proteomes" id="UP000664169">
    <property type="component" value="Unassembled WGS sequence"/>
</dbReference>
<keyword evidence="6" id="KW-0539">Nucleus</keyword>
<evidence type="ECO:0000256" key="4">
    <source>
        <dbReference type="ARBA" id="ARBA00022771"/>
    </source>
</evidence>
<keyword evidence="4 7" id="KW-0863">Zinc-finger</keyword>
<evidence type="ECO:0000256" key="5">
    <source>
        <dbReference type="ARBA" id="ARBA00022833"/>
    </source>
</evidence>
<evidence type="ECO:0000256" key="6">
    <source>
        <dbReference type="ARBA" id="ARBA00023242"/>
    </source>
</evidence>
<evidence type="ECO:0000256" key="1">
    <source>
        <dbReference type="ARBA" id="ARBA00004123"/>
    </source>
</evidence>
<name>A0A8H3F7S4_9LECA</name>
<feature type="region of interest" description="Disordered" evidence="8">
    <location>
        <begin position="162"/>
        <end position="188"/>
    </location>
</feature>
<feature type="domain" description="C2H2-type" evidence="9">
    <location>
        <begin position="33"/>
        <end position="62"/>
    </location>
</feature>
<keyword evidence="5" id="KW-0862">Zinc</keyword>
<reference evidence="10" key="1">
    <citation type="submission" date="2021-03" db="EMBL/GenBank/DDBJ databases">
        <authorList>
            <person name="Tagirdzhanova G."/>
        </authorList>
    </citation>
    <scope>NUCLEOTIDE SEQUENCE</scope>
</reference>
<dbReference type="Pfam" id="PF00096">
    <property type="entry name" value="zf-C2H2"/>
    <property type="match status" value="2"/>
</dbReference>
<accession>A0A8H3F7S4</accession>
<dbReference type="GO" id="GO:0000978">
    <property type="term" value="F:RNA polymerase II cis-regulatory region sequence-specific DNA binding"/>
    <property type="evidence" value="ECO:0007669"/>
    <property type="project" value="InterPro"/>
</dbReference>
<dbReference type="PROSITE" id="PS50157">
    <property type="entry name" value="ZINC_FINGER_C2H2_2"/>
    <property type="match status" value="2"/>
</dbReference>
<feature type="region of interest" description="Disordered" evidence="8">
    <location>
        <begin position="1"/>
        <end position="27"/>
    </location>
</feature>
<dbReference type="InterPro" id="IPR013087">
    <property type="entry name" value="Znf_C2H2_type"/>
</dbReference>
<dbReference type="AlphaFoldDB" id="A0A8H3F7S4"/>
<dbReference type="GO" id="GO:0005634">
    <property type="term" value="C:nucleus"/>
    <property type="evidence" value="ECO:0007669"/>
    <property type="project" value="UniProtKB-SubCell"/>
</dbReference>
<evidence type="ECO:0000259" key="9">
    <source>
        <dbReference type="PROSITE" id="PS50157"/>
    </source>
</evidence>
<comment type="caution">
    <text evidence="10">The sequence shown here is derived from an EMBL/GenBank/DDBJ whole genome shotgun (WGS) entry which is preliminary data.</text>
</comment>
<evidence type="ECO:0000256" key="7">
    <source>
        <dbReference type="PROSITE-ProRule" id="PRU00042"/>
    </source>
</evidence>
<protein>
    <recommendedName>
        <fullName evidence="9">C2H2-type domain-containing protein</fullName>
    </recommendedName>
</protein>
<dbReference type="OrthoDB" id="6077919at2759"/>
<dbReference type="GO" id="GO:0008270">
    <property type="term" value="F:zinc ion binding"/>
    <property type="evidence" value="ECO:0007669"/>
    <property type="project" value="UniProtKB-KW"/>
</dbReference>
<dbReference type="InterPro" id="IPR051059">
    <property type="entry name" value="VerF-like"/>
</dbReference>
<evidence type="ECO:0000313" key="10">
    <source>
        <dbReference type="EMBL" id="CAF9918599.1"/>
    </source>
</evidence>
<dbReference type="GO" id="GO:0000785">
    <property type="term" value="C:chromatin"/>
    <property type="evidence" value="ECO:0007669"/>
    <property type="project" value="TreeGrafter"/>
</dbReference>
<proteinExistence type="predicted"/>
<keyword evidence="2" id="KW-0479">Metal-binding</keyword>
<evidence type="ECO:0000256" key="8">
    <source>
        <dbReference type="SAM" id="MobiDB-lite"/>
    </source>
</evidence>
<dbReference type="SUPFAM" id="SSF57667">
    <property type="entry name" value="beta-beta-alpha zinc fingers"/>
    <property type="match status" value="1"/>
</dbReference>
<evidence type="ECO:0000256" key="3">
    <source>
        <dbReference type="ARBA" id="ARBA00022737"/>
    </source>
</evidence>
<keyword evidence="3" id="KW-0677">Repeat</keyword>
<keyword evidence="11" id="KW-1185">Reference proteome</keyword>
<evidence type="ECO:0000256" key="2">
    <source>
        <dbReference type="ARBA" id="ARBA00022723"/>
    </source>
</evidence>
<evidence type="ECO:0000313" key="11">
    <source>
        <dbReference type="Proteomes" id="UP000664169"/>
    </source>
</evidence>
<dbReference type="GO" id="GO:0000981">
    <property type="term" value="F:DNA-binding transcription factor activity, RNA polymerase II-specific"/>
    <property type="evidence" value="ECO:0007669"/>
    <property type="project" value="InterPro"/>
</dbReference>
<dbReference type="PANTHER" id="PTHR40626:SF30">
    <property type="entry name" value="FINGER DOMAIN PROTEIN, PUTATIVE (AFU_ORTHOLOGUE AFUA_4G13600)-RELATED"/>
    <property type="match status" value="1"/>
</dbReference>
<sequence>MKRAAARGPNEHPPKLTPKTGRPSKALKGLPVHQCAYENCGKVYTRKEHLLRHERTHRNELPYVCPECRQGYARQDLLKRHASLKHGQILSSTAESSRTVPAHIRNYGLTSSPVSALPPDSRVFPGDGHHDQQGVLQPTLVPMPTRQLSTTSQTMDRLSQLRLSPQSARNKPNETHGRNGTTVPKKLPEPWGAQSFLVTPEQIDVDLLRAASYGDLTEIRRLHLRGINVLATGTFDNGEPKSALFSAAEAIETCFEDIQKLHAPFGSDRERLWKEINSKAEVVQYLMYHGARLDVLDPTLRDYVYRALQGQPEAGLAVPHSQQSQGGFRPIAAASADVRLPPIVTGPPAEKQRRISLSTAAISRAKADTIEAKDSQSSLKARELAVLGMKYNSKDE</sequence>
<organism evidence="10 11">
    <name type="scientific">Gomphillus americanus</name>
    <dbReference type="NCBI Taxonomy" id="1940652"/>
    <lineage>
        <taxon>Eukaryota</taxon>
        <taxon>Fungi</taxon>
        <taxon>Dikarya</taxon>
        <taxon>Ascomycota</taxon>
        <taxon>Pezizomycotina</taxon>
        <taxon>Lecanoromycetes</taxon>
        <taxon>OSLEUM clade</taxon>
        <taxon>Ostropomycetidae</taxon>
        <taxon>Ostropales</taxon>
        <taxon>Graphidaceae</taxon>
        <taxon>Gomphilloideae</taxon>
        <taxon>Gomphillus</taxon>
    </lineage>
</organism>
<dbReference type="InterPro" id="IPR036236">
    <property type="entry name" value="Znf_C2H2_sf"/>
</dbReference>
<dbReference type="SMART" id="SM00355">
    <property type="entry name" value="ZnF_C2H2"/>
    <property type="match status" value="2"/>
</dbReference>
<dbReference type="EMBL" id="CAJPDQ010000013">
    <property type="protein sequence ID" value="CAF9918599.1"/>
    <property type="molecule type" value="Genomic_DNA"/>
</dbReference>